<gene>
    <name evidence="1" type="ORF">MANES_06G123850v8</name>
</gene>
<name>A0ACB7HIT7_MANES</name>
<evidence type="ECO:0000313" key="1">
    <source>
        <dbReference type="EMBL" id="KAG8652699.1"/>
    </source>
</evidence>
<organism evidence="1 2">
    <name type="scientific">Manihot esculenta</name>
    <name type="common">Cassava</name>
    <name type="synonym">Jatropha manihot</name>
    <dbReference type="NCBI Taxonomy" id="3983"/>
    <lineage>
        <taxon>Eukaryota</taxon>
        <taxon>Viridiplantae</taxon>
        <taxon>Streptophyta</taxon>
        <taxon>Embryophyta</taxon>
        <taxon>Tracheophyta</taxon>
        <taxon>Spermatophyta</taxon>
        <taxon>Magnoliopsida</taxon>
        <taxon>eudicotyledons</taxon>
        <taxon>Gunneridae</taxon>
        <taxon>Pentapetalae</taxon>
        <taxon>rosids</taxon>
        <taxon>fabids</taxon>
        <taxon>Malpighiales</taxon>
        <taxon>Euphorbiaceae</taxon>
        <taxon>Crotonoideae</taxon>
        <taxon>Manihoteae</taxon>
        <taxon>Manihot</taxon>
    </lineage>
</organism>
<dbReference type="Proteomes" id="UP000091857">
    <property type="component" value="Chromosome 6"/>
</dbReference>
<proteinExistence type="predicted"/>
<reference evidence="2" key="1">
    <citation type="journal article" date="2016" name="Nat. Biotechnol.">
        <title>Sequencing wild and cultivated cassava and related species reveals extensive interspecific hybridization and genetic diversity.</title>
        <authorList>
            <person name="Bredeson J.V."/>
            <person name="Lyons J.B."/>
            <person name="Prochnik S.E."/>
            <person name="Wu G.A."/>
            <person name="Ha C.M."/>
            <person name="Edsinger-Gonzales E."/>
            <person name="Grimwood J."/>
            <person name="Schmutz J."/>
            <person name="Rabbi I.Y."/>
            <person name="Egesi C."/>
            <person name="Nauluvula P."/>
            <person name="Lebot V."/>
            <person name="Ndunguru J."/>
            <person name="Mkamilo G."/>
            <person name="Bart R.S."/>
            <person name="Setter T.L."/>
            <person name="Gleadow R.M."/>
            <person name="Kulakow P."/>
            <person name="Ferguson M.E."/>
            <person name="Rounsley S."/>
            <person name="Rokhsar D.S."/>
        </authorList>
    </citation>
    <scope>NUCLEOTIDE SEQUENCE [LARGE SCALE GENOMIC DNA]</scope>
    <source>
        <strain evidence="2">cv. AM560-2</strain>
    </source>
</reference>
<protein>
    <submittedName>
        <fullName evidence="1">Uncharacterized protein</fullName>
    </submittedName>
</protein>
<sequence length="49" mass="5696">MPVTGVRRSILEELGMEETPPPPPPPIKKAWFEELKKAKPMEKRIERLN</sequence>
<comment type="caution">
    <text evidence="1">The sequence shown here is derived from an EMBL/GenBank/DDBJ whole genome shotgun (WGS) entry which is preliminary data.</text>
</comment>
<accession>A0ACB7HIT7</accession>
<evidence type="ECO:0000313" key="2">
    <source>
        <dbReference type="Proteomes" id="UP000091857"/>
    </source>
</evidence>
<keyword evidence="2" id="KW-1185">Reference proteome</keyword>
<dbReference type="EMBL" id="CM004392">
    <property type="protein sequence ID" value="KAG8652699.1"/>
    <property type="molecule type" value="Genomic_DNA"/>
</dbReference>